<feature type="chain" id="PRO_5043967090" description="Tyrosine-specific transport protein" evidence="9">
    <location>
        <begin position="29"/>
        <end position="665"/>
    </location>
</feature>
<evidence type="ECO:0000313" key="11">
    <source>
        <dbReference type="Proteomes" id="UP000775213"/>
    </source>
</evidence>
<organism evidence="10 11">
    <name type="scientific">Dendrobium chrysotoxum</name>
    <name type="common">Orchid</name>
    <dbReference type="NCBI Taxonomy" id="161865"/>
    <lineage>
        <taxon>Eukaryota</taxon>
        <taxon>Viridiplantae</taxon>
        <taxon>Streptophyta</taxon>
        <taxon>Embryophyta</taxon>
        <taxon>Tracheophyta</taxon>
        <taxon>Spermatophyta</taxon>
        <taxon>Magnoliopsida</taxon>
        <taxon>Liliopsida</taxon>
        <taxon>Asparagales</taxon>
        <taxon>Orchidaceae</taxon>
        <taxon>Epidendroideae</taxon>
        <taxon>Malaxideae</taxon>
        <taxon>Dendrobiinae</taxon>
        <taxon>Dendrobium</taxon>
    </lineage>
</organism>
<keyword evidence="3" id="KW-1003">Cell membrane</keyword>
<proteinExistence type="predicted"/>
<feature type="transmembrane region" description="Helical" evidence="8">
    <location>
        <begin position="536"/>
        <end position="557"/>
    </location>
</feature>
<comment type="caution">
    <text evidence="10">The sequence shown here is derived from an EMBL/GenBank/DDBJ whole genome shotgun (WGS) entry which is preliminary data.</text>
</comment>
<evidence type="ECO:0000256" key="3">
    <source>
        <dbReference type="ARBA" id="ARBA00022475"/>
    </source>
</evidence>
<evidence type="ECO:0000256" key="5">
    <source>
        <dbReference type="ARBA" id="ARBA00022692"/>
    </source>
</evidence>
<evidence type="ECO:0000256" key="6">
    <source>
        <dbReference type="ARBA" id="ARBA00022989"/>
    </source>
</evidence>
<dbReference type="Pfam" id="PF03222">
    <property type="entry name" value="Trp_Tyr_perm"/>
    <property type="match status" value="1"/>
</dbReference>
<feature type="transmembrane region" description="Helical" evidence="8">
    <location>
        <begin position="269"/>
        <end position="288"/>
    </location>
</feature>
<dbReference type="PANTHER" id="PTHR47715:SF1">
    <property type="entry name" value="TRYPTOPHAN_TYROSINE PERMEASE"/>
    <property type="match status" value="1"/>
</dbReference>
<protein>
    <recommendedName>
        <fullName evidence="12">Tyrosine-specific transport protein</fullName>
    </recommendedName>
</protein>
<evidence type="ECO:0000256" key="7">
    <source>
        <dbReference type="ARBA" id="ARBA00023136"/>
    </source>
</evidence>
<keyword evidence="2" id="KW-0813">Transport</keyword>
<keyword evidence="4" id="KW-0997">Cell inner membrane</keyword>
<dbReference type="GO" id="GO:0003333">
    <property type="term" value="P:amino acid transmembrane transport"/>
    <property type="evidence" value="ECO:0007669"/>
    <property type="project" value="InterPro"/>
</dbReference>
<keyword evidence="9" id="KW-0732">Signal</keyword>
<evidence type="ECO:0000313" key="10">
    <source>
        <dbReference type="EMBL" id="KAH0459075.1"/>
    </source>
</evidence>
<feature type="transmembrane region" description="Helical" evidence="8">
    <location>
        <begin position="371"/>
        <end position="393"/>
    </location>
</feature>
<feature type="transmembrane region" description="Helical" evidence="8">
    <location>
        <begin position="413"/>
        <end position="434"/>
    </location>
</feature>
<sequence>MALLPAVLLFAALLVISVLNPYVLRASAQTCSCKVSLSLSRARAHKHMRLSHHPLKAHSFFAPHLFLRRCPFRPLTPSSLPTYLSSSRRNLSLIKALLPLSANPSLHFPACRAQNDPNHFPFAIHSISEVTKSSIGGNDNAEIEEKEKDRTSFWGAFSLIIGTAVGPGMLGLPSATIKAGPFPSTLAIILSWVYVISSIVLVAELSFAAMEEDRVKETSFTSLATRALGPSFGAFVAIVYACLSFSLLIACVSGIGSLVSQQFQTMNPIVAHALFPCFVGVVIGLFPFKAIDFTNRLLCVLMLFSISTLVAIGLSGGRNNLVRSFTFASWQPEVIMPAIPVTVLTLGFHVITPFICKLLRHSVYDARKAILFGGFVPLAMVLSWNAIVLGLAGGGSSSFQDPIKLLLSVNASALPAVQGFAFAALATSLIGYAVSFPKQLLDTVSLVAQRLKRKEMELVISPSGDQILVGGDHIKSKVARGMGIRGEASSVGSPEIHPNFLIEDAASKTNRDGSKEDICSESSSGSVPFDVGWSSIFVTWIVLIVPIFIASFFQAAFAKALNFAGVYANCFLFGVLPPAMAWISRRRKRYMYIWQDVASSLLQRIWFWFQEERDTSSFQKCRIPGLWKEQSKAVDFLFRHGLGYKFVVFCEGHCTFLSFSVDVNL</sequence>
<evidence type="ECO:0008006" key="12">
    <source>
        <dbReference type="Google" id="ProtNLM"/>
    </source>
</evidence>
<feature type="transmembrane region" description="Helical" evidence="8">
    <location>
        <begin position="231"/>
        <end position="257"/>
    </location>
</feature>
<keyword evidence="7 8" id="KW-0472">Membrane</keyword>
<dbReference type="InterPro" id="IPR018227">
    <property type="entry name" value="Amino_acid_transport_2"/>
</dbReference>
<comment type="subcellular location">
    <subcellularLocation>
        <location evidence="1">Cell inner membrane</location>
        <topology evidence="1">Multi-pass membrane protein</topology>
    </subcellularLocation>
</comment>
<evidence type="ECO:0000256" key="4">
    <source>
        <dbReference type="ARBA" id="ARBA00022519"/>
    </source>
</evidence>
<evidence type="ECO:0000256" key="1">
    <source>
        <dbReference type="ARBA" id="ARBA00004429"/>
    </source>
</evidence>
<feature type="transmembrane region" description="Helical" evidence="8">
    <location>
        <begin position="334"/>
        <end position="359"/>
    </location>
</feature>
<accession>A0AAV7GBE7</accession>
<dbReference type="AlphaFoldDB" id="A0AAV7GBE7"/>
<evidence type="ECO:0000256" key="8">
    <source>
        <dbReference type="SAM" id="Phobius"/>
    </source>
</evidence>
<keyword evidence="6 8" id="KW-1133">Transmembrane helix</keyword>
<dbReference type="Proteomes" id="UP000775213">
    <property type="component" value="Unassembled WGS sequence"/>
</dbReference>
<dbReference type="PANTHER" id="PTHR47715">
    <property type="entry name" value="TRYPTOPHAN/TYROSINE PERMEASE"/>
    <property type="match status" value="1"/>
</dbReference>
<keyword evidence="11" id="KW-1185">Reference proteome</keyword>
<evidence type="ECO:0000256" key="9">
    <source>
        <dbReference type="SAM" id="SignalP"/>
    </source>
</evidence>
<gene>
    <name evidence="10" type="ORF">IEQ34_011889</name>
</gene>
<dbReference type="Gene3D" id="1.20.1740.10">
    <property type="entry name" value="Amino acid/polyamine transporter I"/>
    <property type="match status" value="1"/>
</dbReference>
<feature type="transmembrane region" description="Helical" evidence="8">
    <location>
        <begin position="295"/>
        <end position="314"/>
    </location>
</feature>
<keyword evidence="5 8" id="KW-0812">Transmembrane</keyword>
<reference evidence="10 11" key="1">
    <citation type="journal article" date="2021" name="Hortic Res">
        <title>Chromosome-scale assembly of the Dendrobium chrysotoxum genome enhances the understanding of orchid evolution.</title>
        <authorList>
            <person name="Zhang Y."/>
            <person name="Zhang G.Q."/>
            <person name="Zhang D."/>
            <person name="Liu X.D."/>
            <person name="Xu X.Y."/>
            <person name="Sun W.H."/>
            <person name="Yu X."/>
            <person name="Zhu X."/>
            <person name="Wang Z.W."/>
            <person name="Zhao X."/>
            <person name="Zhong W.Y."/>
            <person name="Chen H."/>
            <person name="Yin W.L."/>
            <person name="Huang T."/>
            <person name="Niu S.C."/>
            <person name="Liu Z.J."/>
        </authorList>
    </citation>
    <scope>NUCLEOTIDE SEQUENCE [LARGE SCALE GENOMIC DNA]</scope>
    <source>
        <strain evidence="10">Lindl</strain>
    </source>
</reference>
<evidence type="ECO:0000256" key="2">
    <source>
        <dbReference type="ARBA" id="ARBA00022448"/>
    </source>
</evidence>
<feature type="transmembrane region" description="Helical" evidence="8">
    <location>
        <begin position="563"/>
        <end position="583"/>
    </location>
</feature>
<name>A0AAV7GBE7_DENCH</name>
<feature type="signal peptide" evidence="9">
    <location>
        <begin position="1"/>
        <end position="28"/>
    </location>
</feature>
<feature type="transmembrane region" description="Helical" evidence="8">
    <location>
        <begin position="186"/>
        <end position="210"/>
    </location>
</feature>
<dbReference type="GO" id="GO:0005886">
    <property type="term" value="C:plasma membrane"/>
    <property type="evidence" value="ECO:0007669"/>
    <property type="project" value="UniProtKB-SubCell"/>
</dbReference>
<dbReference type="EMBL" id="JAGFBR010000011">
    <property type="protein sequence ID" value="KAH0459075.1"/>
    <property type="molecule type" value="Genomic_DNA"/>
</dbReference>